<accession>A0A0F9ILV0</accession>
<name>A0A0F9ILV0_9ZZZZ</name>
<evidence type="ECO:0000313" key="1">
    <source>
        <dbReference type="EMBL" id="KKM20794.1"/>
    </source>
</evidence>
<dbReference type="InterPro" id="IPR020285">
    <property type="entry name" value="Gp17"/>
</dbReference>
<sequence>MGKEGDLRVWHIPQVPMKAFYVEVKSIEEAIKILNVLANYDDFEFINKVKPDYSNVQGLERWENGGWIEWEDENYNSILEVIDEAE</sequence>
<organism evidence="1">
    <name type="scientific">marine sediment metagenome</name>
    <dbReference type="NCBI Taxonomy" id="412755"/>
    <lineage>
        <taxon>unclassified sequences</taxon>
        <taxon>metagenomes</taxon>
        <taxon>ecological metagenomes</taxon>
    </lineage>
</organism>
<comment type="caution">
    <text evidence="1">The sequence shown here is derived from an EMBL/GenBank/DDBJ whole genome shotgun (WGS) entry which is preliminary data.</text>
</comment>
<protein>
    <submittedName>
        <fullName evidence="1">Uncharacterized protein</fullName>
    </submittedName>
</protein>
<dbReference type="EMBL" id="LAZR01013695">
    <property type="protein sequence ID" value="KKM20794.1"/>
    <property type="molecule type" value="Genomic_DNA"/>
</dbReference>
<gene>
    <name evidence="1" type="ORF">LCGC14_1641930</name>
</gene>
<dbReference type="AlphaFoldDB" id="A0A0F9ILV0"/>
<proteinExistence type="predicted"/>
<dbReference type="Pfam" id="PF17420">
    <property type="entry name" value="GP17"/>
    <property type="match status" value="1"/>
</dbReference>
<reference evidence="1" key="1">
    <citation type="journal article" date="2015" name="Nature">
        <title>Complex archaea that bridge the gap between prokaryotes and eukaryotes.</title>
        <authorList>
            <person name="Spang A."/>
            <person name="Saw J.H."/>
            <person name="Jorgensen S.L."/>
            <person name="Zaremba-Niedzwiedzka K."/>
            <person name="Martijn J."/>
            <person name="Lind A.E."/>
            <person name="van Eijk R."/>
            <person name="Schleper C."/>
            <person name="Guy L."/>
            <person name="Ettema T.J."/>
        </authorList>
    </citation>
    <scope>NUCLEOTIDE SEQUENCE</scope>
</reference>